<evidence type="ECO:0000256" key="2">
    <source>
        <dbReference type="SAM" id="SignalP"/>
    </source>
</evidence>
<evidence type="ECO:0000313" key="3">
    <source>
        <dbReference type="EMBL" id="CAG6685778.1"/>
    </source>
</evidence>
<keyword evidence="2" id="KW-0732">Signal</keyword>
<evidence type="ECO:0008006" key="4">
    <source>
        <dbReference type="Google" id="ProtNLM"/>
    </source>
</evidence>
<accession>A0A8D8TDC8</accession>
<dbReference type="AlphaFoldDB" id="A0A8D8TDC8"/>
<reference evidence="3" key="1">
    <citation type="submission" date="2021-05" db="EMBL/GenBank/DDBJ databases">
        <authorList>
            <person name="Alioto T."/>
            <person name="Alioto T."/>
            <person name="Gomez Garrido J."/>
        </authorList>
    </citation>
    <scope>NUCLEOTIDE SEQUENCE</scope>
</reference>
<keyword evidence="1" id="KW-0472">Membrane</keyword>
<dbReference type="EMBL" id="HBUF01273381">
    <property type="protein sequence ID" value="CAG6685778.1"/>
    <property type="molecule type" value="Transcribed_RNA"/>
</dbReference>
<keyword evidence="1" id="KW-1133">Transmembrane helix</keyword>
<feature type="transmembrane region" description="Helical" evidence="1">
    <location>
        <begin position="29"/>
        <end position="51"/>
    </location>
</feature>
<feature type="chain" id="PRO_5034711499" description="Secreted protein" evidence="2">
    <location>
        <begin position="20"/>
        <end position="115"/>
    </location>
</feature>
<keyword evidence="1" id="KW-0812">Transmembrane</keyword>
<protein>
    <recommendedName>
        <fullName evidence="4">Secreted protein</fullName>
    </recommendedName>
</protein>
<evidence type="ECO:0000256" key="1">
    <source>
        <dbReference type="SAM" id="Phobius"/>
    </source>
</evidence>
<feature type="signal peptide" evidence="2">
    <location>
        <begin position="1"/>
        <end position="19"/>
    </location>
</feature>
<organism evidence="3">
    <name type="scientific">Cacopsylla melanoneura</name>
    <dbReference type="NCBI Taxonomy" id="428564"/>
    <lineage>
        <taxon>Eukaryota</taxon>
        <taxon>Metazoa</taxon>
        <taxon>Ecdysozoa</taxon>
        <taxon>Arthropoda</taxon>
        <taxon>Hexapoda</taxon>
        <taxon>Insecta</taxon>
        <taxon>Pterygota</taxon>
        <taxon>Neoptera</taxon>
        <taxon>Paraneoptera</taxon>
        <taxon>Hemiptera</taxon>
        <taxon>Sternorrhyncha</taxon>
        <taxon>Psylloidea</taxon>
        <taxon>Psyllidae</taxon>
        <taxon>Psyllinae</taxon>
        <taxon>Cacopsylla</taxon>
    </lineage>
</organism>
<name>A0A8D8TDC8_9HEMI</name>
<sequence length="115" mass="13828">MKHFTIFFLFTLLQRFLFSDCIVVSLQYLPMYYVCHYILCIPTYVLCTYYIKYLHTLLFQNIRVAVFLFSHEFPSIALEVNACEMYGRRDRHSGRVSCKPGIKKFRQCVLVQYRV</sequence>
<proteinExistence type="predicted"/>